<dbReference type="GO" id="GO:0003677">
    <property type="term" value="F:DNA binding"/>
    <property type="evidence" value="ECO:0007669"/>
    <property type="project" value="InterPro"/>
</dbReference>
<dbReference type="Pfam" id="PF18018">
    <property type="entry name" value="DNA_pol_D_N"/>
    <property type="match status" value="1"/>
</dbReference>
<dbReference type="OMA" id="HCILIGT"/>
<dbReference type="PANTHER" id="PTHR10416">
    <property type="entry name" value="DNA POLYMERASE DELTA SUBUNIT 2"/>
    <property type="match status" value="1"/>
</dbReference>
<keyword evidence="2" id="KW-0235">DNA replication</keyword>
<evidence type="ECO:0000313" key="6">
    <source>
        <dbReference type="Proteomes" id="UP000324585"/>
    </source>
</evidence>
<dbReference type="Pfam" id="PF04042">
    <property type="entry name" value="DNA_pol_E_B"/>
    <property type="match status" value="1"/>
</dbReference>
<feature type="domain" description="DNA polymerase alpha/delta/epsilon subunit B" evidence="3">
    <location>
        <begin position="216"/>
        <end position="420"/>
    </location>
</feature>
<dbReference type="GO" id="GO:0043625">
    <property type="term" value="C:delta DNA polymerase complex"/>
    <property type="evidence" value="ECO:0007669"/>
    <property type="project" value="TreeGrafter"/>
</dbReference>
<proteinExistence type="inferred from homology"/>
<gene>
    <name evidence="5" type="ORF">FVE85_7698</name>
</gene>
<accession>A0A5J4YLF3</accession>
<dbReference type="OrthoDB" id="3763at2759"/>
<dbReference type="InterPro" id="IPR024826">
    <property type="entry name" value="DNA_pol_delta/II_ssu"/>
</dbReference>
<evidence type="ECO:0000259" key="3">
    <source>
        <dbReference type="Pfam" id="PF04042"/>
    </source>
</evidence>
<sequence>MCSEESTRAECAYAACGRPGDESAPPSFQVQFSQLYFTRLMQLRPHIARAARAQCCDSHVAPDGDGTSGGSAASPGAPSTHFAQRILEARRDAVSNVLIGVAFRSMIGKPSILAEYAAQEQNGTSLVPRPPQHSAHKYEQSASDTVILEDETSRVTLDLSHFSGPTVVSGLVIGVRGSESLISKGTFVVQDVIFPGLAPQPPLSSTGDVKGFRKTVCLVSGLNFEHKTSSTSQTLALNMLHELLMGNVGMHTSSAQIARLIVLGNSTAARSEQDKDAEYVRAVQRLDSFLSGVCASLPVHLLPGPSDPTSLLMPQLPFHQSLLKQSAMTGRLHREMNPSFFQLDGATFLCTGGQSVVDFLKYCPDEGASAACAMDQMLQCRHVAPTGPDTVPVQPLSAKDPFVLDETPRVFVAGNQAEFSTCLVQQDDITCRCIGIPAFSEKPSAVLLDLDSLEVNQIDLSV</sequence>
<dbReference type="Proteomes" id="UP000324585">
    <property type="component" value="Unassembled WGS sequence"/>
</dbReference>
<dbReference type="InterPro" id="IPR040663">
    <property type="entry name" value="DNA_pol_D_N"/>
</dbReference>
<dbReference type="AlphaFoldDB" id="A0A5J4YLF3"/>
<evidence type="ECO:0000256" key="1">
    <source>
        <dbReference type="ARBA" id="ARBA00006035"/>
    </source>
</evidence>
<dbReference type="InterPro" id="IPR007185">
    <property type="entry name" value="DNA_pol_a/d/e_bsu"/>
</dbReference>
<keyword evidence="6" id="KW-1185">Reference proteome</keyword>
<dbReference type="EMBL" id="VRMN01000014">
    <property type="protein sequence ID" value="KAA8491277.1"/>
    <property type="molecule type" value="Genomic_DNA"/>
</dbReference>
<dbReference type="Gene3D" id="2.40.50.430">
    <property type="match status" value="1"/>
</dbReference>
<evidence type="ECO:0000313" key="5">
    <source>
        <dbReference type="EMBL" id="KAA8491277.1"/>
    </source>
</evidence>
<dbReference type="GO" id="GO:0006271">
    <property type="term" value="P:DNA strand elongation involved in DNA replication"/>
    <property type="evidence" value="ECO:0007669"/>
    <property type="project" value="TreeGrafter"/>
</dbReference>
<comment type="similarity">
    <text evidence="1">Belongs to the DNA polymerase delta/II small subunit family.</text>
</comment>
<dbReference type="PANTHER" id="PTHR10416:SF0">
    <property type="entry name" value="DNA POLYMERASE DELTA SUBUNIT 2"/>
    <property type="match status" value="1"/>
</dbReference>
<name>A0A5J4YLF3_PORPP</name>
<organism evidence="5 6">
    <name type="scientific">Porphyridium purpureum</name>
    <name type="common">Red alga</name>
    <name type="synonym">Porphyridium cruentum</name>
    <dbReference type="NCBI Taxonomy" id="35688"/>
    <lineage>
        <taxon>Eukaryota</taxon>
        <taxon>Rhodophyta</taxon>
        <taxon>Bangiophyceae</taxon>
        <taxon>Porphyridiales</taxon>
        <taxon>Porphyridiaceae</taxon>
        <taxon>Porphyridium</taxon>
    </lineage>
</organism>
<evidence type="ECO:0000256" key="2">
    <source>
        <dbReference type="ARBA" id="ARBA00022705"/>
    </source>
</evidence>
<protein>
    <submittedName>
        <fullName evidence="5">DNA polymerase delta small subunit</fullName>
    </submittedName>
</protein>
<reference evidence="6" key="1">
    <citation type="journal article" date="2019" name="Nat. Commun.">
        <title>Expansion of phycobilisome linker gene families in mesophilic red algae.</title>
        <authorList>
            <person name="Lee J."/>
            <person name="Kim D."/>
            <person name="Bhattacharya D."/>
            <person name="Yoon H.S."/>
        </authorList>
    </citation>
    <scope>NUCLEOTIDE SEQUENCE [LARGE SCALE GENOMIC DNA]</scope>
    <source>
        <strain evidence="6">CCMP 1328</strain>
    </source>
</reference>
<dbReference type="Gene3D" id="3.60.21.50">
    <property type="match status" value="1"/>
</dbReference>
<comment type="caution">
    <text evidence="5">The sequence shown here is derived from an EMBL/GenBank/DDBJ whole genome shotgun (WGS) entry which is preliminary data.</text>
</comment>
<feature type="domain" description="DNA polymerase delta subunit OB-fold" evidence="4">
    <location>
        <begin position="31"/>
        <end position="192"/>
    </location>
</feature>
<evidence type="ECO:0000259" key="4">
    <source>
        <dbReference type="Pfam" id="PF18018"/>
    </source>
</evidence>